<dbReference type="EMBL" id="BAAAMU010000003">
    <property type="protein sequence ID" value="GAA1613511.1"/>
    <property type="molecule type" value="Genomic_DNA"/>
</dbReference>
<sequence>MGDWAVLASVAADRLQRVLIPLKGVAGPAYGEFVLGHGCLRIAHRPAGAVRRIGLTIVIDMGRHLAVGG</sequence>
<evidence type="ECO:0000313" key="1">
    <source>
        <dbReference type="EMBL" id="GAA1613511.1"/>
    </source>
</evidence>
<protein>
    <submittedName>
        <fullName evidence="1">Uncharacterized protein</fullName>
    </submittedName>
</protein>
<keyword evidence="2" id="KW-1185">Reference proteome</keyword>
<accession>A0ABN2EQU7</accession>
<evidence type="ECO:0000313" key="2">
    <source>
        <dbReference type="Proteomes" id="UP001500064"/>
    </source>
</evidence>
<name>A0ABN2EQU7_9ACTN</name>
<gene>
    <name evidence="1" type="ORF">GCM10009733_007010</name>
</gene>
<reference evidence="1 2" key="1">
    <citation type="journal article" date="2019" name="Int. J. Syst. Evol. Microbiol.">
        <title>The Global Catalogue of Microorganisms (GCM) 10K type strain sequencing project: providing services to taxonomists for standard genome sequencing and annotation.</title>
        <authorList>
            <consortium name="The Broad Institute Genomics Platform"/>
            <consortium name="The Broad Institute Genome Sequencing Center for Infectious Disease"/>
            <person name="Wu L."/>
            <person name="Ma J."/>
        </authorList>
    </citation>
    <scope>NUCLEOTIDE SEQUENCE [LARGE SCALE GENOMIC DNA]</scope>
    <source>
        <strain evidence="1 2">JCM 13929</strain>
    </source>
</reference>
<dbReference type="Proteomes" id="UP001500064">
    <property type="component" value="Unassembled WGS sequence"/>
</dbReference>
<proteinExistence type="predicted"/>
<organism evidence="1 2">
    <name type="scientific">Nonomuraea maheshkhaliensis</name>
    <dbReference type="NCBI Taxonomy" id="419590"/>
    <lineage>
        <taxon>Bacteria</taxon>
        <taxon>Bacillati</taxon>
        <taxon>Actinomycetota</taxon>
        <taxon>Actinomycetes</taxon>
        <taxon>Streptosporangiales</taxon>
        <taxon>Streptosporangiaceae</taxon>
        <taxon>Nonomuraea</taxon>
    </lineage>
</organism>
<comment type="caution">
    <text evidence="1">The sequence shown here is derived from an EMBL/GenBank/DDBJ whole genome shotgun (WGS) entry which is preliminary data.</text>
</comment>